<proteinExistence type="predicted"/>
<sequence>RMYPASPWDVADAAAAGNPRKAMTLLSYLYKHMGDGASVPITIGLQSLVLKLIITRQLMDLGEPTSVMAIRLDMHEFPLKKNILPLARRHTVDKLLKQMVELCRLETQVKGSARSKRTRVELAVLSLAA</sequence>
<evidence type="ECO:0000313" key="2">
    <source>
        <dbReference type="EMBL" id="KKL12875.1"/>
    </source>
</evidence>
<dbReference type="Gene3D" id="1.20.272.10">
    <property type="match status" value="1"/>
</dbReference>
<dbReference type="SUPFAM" id="SSF48019">
    <property type="entry name" value="post-AAA+ oligomerization domain-like"/>
    <property type="match status" value="1"/>
</dbReference>
<dbReference type="InterPro" id="IPR048466">
    <property type="entry name" value="DNA_pol3_delta-like_C"/>
</dbReference>
<accession>A0A0F9ATW1</accession>
<dbReference type="Pfam" id="PF21694">
    <property type="entry name" value="DNA_pol3_delta_C"/>
    <property type="match status" value="1"/>
</dbReference>
<dbReference type="InterPro" id="IPR008921">
    <property type="entry name" value="DNA_pol3_clamp-load_cplx_C"/>
</dbReference>
<dbReference type="AlphaFoldDB" id="A0A0F9ATW1"/>
<evidence type="ECO:0000259" key="1">
    <source>
        <dbReference type="Pfam" id="PF21694"/>
    </source>
</evidence>
<protein>
    <recommendedName>
        <fullName evidence="1">DNA polymerase III delta subunit-like C-terminal domain-containing protein</fullName>
    </recommendedName>
</protein>
<name>A0A0F9ATW1_9ZZZZ</name>
<dbReference type="GO" id="GO:0003677">
    <property type="term" value="F:DNA binding"/>
    <property type="evidence" value="ECO:0007669"/>
    <property type="project" value="InterPro"/>
</dbReference>
<dbReference type="GO" id="GO:0006260">
    <property type="term" value="P:DNA replication"/>
    <property type="evidence" value="ECO:0007669"/>
    <property type="project" value="InterPro"/>
</dbReference>
<feature type="domain" description="DNA polymerase III delta subunit-like C-terminal" evidence="1">
    <location>
        <begin position="9"/>
        <end position="126"/>
    </location>
</feature>
<feature type="non-terminal residue" evidence="2">
    <location>
        <position position="1"/>
    </location>
</feature>
<dbReference type="EMBL" id="LAZR01041090">
    <property type="protein sequence ID" value="KKL12875.1"/>
    <property type="molecule type" value="Genomic_DNA"/>
</dbReference>
<reference evidence="2" key="1">
    <citation type="journal article" date="2015" name="Nature">
        <title>Complex archaea that bridge the gap between prokaryotes and eukaryotes.</title>
        <authorList>
            <person name="Spang A."/>
            <person name="Saw J.H."/>
            <person name="Jorgensen S.L."/>
            <person name="Zaremba-Niedzwiedzka K."/>
            <person name="Martijn J."/>
            <person name="Lind A.E."/>
            <person name="van Eijk R."/>
            <person name="Schleper C."/>
            <person name="Guy L."/>
            <person name="Ettema T.J."/>
        </authorList>
    </citation>
    <scope>NUCLEOTIDE SEQUENCE</scope>
</reference>
<gene>
    <name evidence="2" type="ORF">LCGC14_2531410</name>
</gene>
<organism evidence="2">
    <name type="scientific">marine sediment metagenome</name>
    <dbReference type="NCBI Taxonomy" id="412755"/>
    <lineage>
        <taxon>unclassified sequences</taxon>
        <taxon>metagenomes</taxon>
        <taxon>ecological metagenomes</taxon>
    </lineage>
</organism>
<comment type="caution">
    <text evidence="2">The sequence shown here is derived from an EMBL/GenBank/DDBJ whole genome shotgun (WGS) entry which is preliminary data.</text>
</comment>